<comment type="subcellular location">
    <subcellularLocation>
        <location evidence="1">Cell membrane</location>
    </subcellularLocation>
</comment>
<dbReference type="SUPFAM" id="SSF58104">
    <property type="entry name" value="Methyl-accepting chemotaxis protein (MCP) signaling domain"/>
    <property type="match status" value="1"/>
</dbReference>
<dbReference type="PANTHER" id="PTHR32089">
    <property type="entry name" value="METHYL-ACCEPTING CHEMOTAXIS PROTEIN MCPB"/>
    <property type="match status" value="1"/>
</dbReference>
<dbReference type="PROSITE" id="PS50111">
    <property type="entry name" value="CHEMOTAXIS_TRANSDUC_2"/>
    <property type="match status" value="1"/>
</dbReference>
<evidence type="ECO:0000256" key="5">
    <source>
        <dbReference type="ARBA" id="ARBA00029447"/>
    </source>
</evidence>
<dbReference type="CDD" id="cd06225">
    <property type="entry name" value="HAMP"/>
    <property type="match status" value="1"/>
</dbReference>
<dbReference type="GO" id="GO:0004888">
    <property type="term" value="F:transmembrane signaling receptor activity"/>
    <property type="evidence" value="ECO:0007669"/>
    <property type="project" value="InterPro"/>
</dbReference>
<evidence type="ECO:0000259" key="9">
    <source>
        <dbReference type="PROSITE" id="PS50111"/>
    </source>
</evidence>
<dbReference type="SMART" id="SM00304">
    <property type="entry name" value="HAMP"/>
    <property type="match status" value="1"/>
</dbReference>
<dbReference type="CDD" id="cd11386">
    <property type="entry name" value="MCP_signal"/>
    <property type="match status" value="1"/>
</dbReference>
<evidence type="ECO:0000256" key="4">
    <source>
        <dbReference type="ARBA" id="ARBA00023224"/>
    </source>
</evidence>
<gene>
    <name evidence="11" type="ORF">D1953_11250</name>
</gene>
<accession>A0A398B6D9</accession>
<evidence type="ECO:0000259" key="10">
    <source>
        <dbReference type="PROSITE" id="PS50885"/>
    </source>
</evidence>
<evidence type="ECO:0000256" key="2">
    <source>
        <dbReference type="ARBA" id="ARBA00022475"/>
    </source>
</evidence>
<comment type="similarity">
    <text evidence="5">Belongs to the methyl-accepting chemotaxis (MCP) protein family.</text>
</comment>
<keyword evidence="7" id="KW-0175">Coiled coil</keyword>
<feature type="domain" description="HAMP" evidence="10">
    <location>
        <begin position="382"/>
        <end position="438"/>
    </location>
</feature>
<proteinExistence type="inferred from homology"/>
<dbReference type="Gene3D" id="1.10.287.950">
    <property type="entry name" value="Methyl-accepting chemotaxis protein"/>
    <property type="match status" value="1"/>
</dbReference>
<dbReference type="Proteomes" id="UP000266016">
    <property type="component" value="Unassembled WGS sequence"/>
</dbReference>
<feature type="transmembrane region" description="Helical" evidence="8">
    <location>
        <begin position="333"/>
        <end position="351"/>
    </location>
</feature>
<evidence type="ECO:0000313" key="12">
    <source>
        <dbReference type="Proteomes" id="UP000266016"/>
    </source>
</evidence>
<dbReference type="PANTHER" id="PTHR32089:SF112">
    <property type="entry name" value="LYSOZYME-LIKE PROTEIN-RELATED"/>
    <property type="match status" value="1"/>
</dbReference>
<feature type="transmembrane region" description="Helical" evidence="8">
    <location>
        <begin position="357"/>
        <end position="377"/>
    </location>
</feature>
<comment type="caution">
    <text evidence="11">The sequence shown here is derived from an EMBL/GenBank/DDBJ whole genome shotgun (WGS) entry which is preliminary data.</text>
</comment>
<dbReference type="AlphaFoldDB" id="A0A398B6D9"/>
<evidence type="ECO:0000256" key="7">
    <source>
        <dbReference type="SAM" id="Coils"/>
    </source>
</evidence>
<evidence type="ECO:0000256" key="1">
    <source>
        <dbReference type="ARBA" id="ARBA00004236"/>
    </source>
</evidence>
<dbReference type="InterPro" id="IPR004090">
    <property type="entry name" value="Chemotax_Me-accpt_rcpt"/>
</dbReference>
<dbReference type="SMART" id="SM00283">
    <property type="entry name" value="MA"/>
    <property type="match status" value="1"/>
</dbReference>
<protein>
    <submittedName>
        <fullName evidence="11">Methyl-accepting chemotaxis protein</fullName>
    </submittedName>
</protein>
<name>A0A398B6D9_9BACI</name>
<feature type="domain" description="Methyl-accepting transducer" evidence="9">
    <location>
        <begin position="457"/>
        <end position="683"/>
    </location>
</feature>
<keyword evidence="12" id="KW-1185">Reference proteome</keyword>
<dbReference type="PROSITE" id="PS50885">
    <property type="entry name" value="HAMP"/>
    <property type="match status" value="1"/>
</dbReference>
<evidence type="ECO:0000256" key="8">
    <source>
        <dbReference type="SAM" id="Phobius"/>
    </source>
</evidence>
<dbReference type="GO" id="GO:0007165">
    <property type="term" value="P:signal transduction"/>
    <property type="evidence" value="ECO:0007669"/>
    <property type="project" value="UniProtKB-KW"/>
</dbReference>
<dbReference type="EMBL" id="QWVS01000018">
    <property type="protein sequence ID" value="RID85387.1"/>
    <property type="molecule type" value="Genomic_DNA"/>
</dbReference>
<keyword evidence="8" id="KW-1133">Transmembrane helix</keyword>
<dbReference type="GO" id="GO:0005886">
    <property type="term" value="C:plasma membrane"/>
    <property type="evidence" value="ECO:0007669"/>
    <property type="project" value="UniProtKB-SubCell"/>
</dbReference>
<evidence type="ECO:0000313" key="11">
    <source>
        <dbReference type="EMBL" id="RID85387.1"/>
    </source>
</evidence>
<dbReference type="Pfam" id="PF00015">
    <property type="entry name" value="MCPsignal"/>
    <property type="match status" value="1"/>
</dbReference>
<evidence type="ECO:0000256" key="3">
    <source>
        <dbReference type="ARBA" id="ARBA00023136"/>
    </source>
</evidence>
<organism evidence="11 12">
    <name type="scientific">Peribacillus asahii</name>
    <dbReference type="NCBI Taxonomy" id="228899"/>
    <lineage>
        <taxon>Bacteria</taxon>
        <taxon>Bacillati</taxon>
        <taxon>Bacillota</taxon>
        <taxon>Bacilli</taxon>
        <taxon>Bacillales</taxon>
        <taxon>Bacillaceae</taxon>
        <taxon>Peribacillus</taxon>
    </lineage>
</organism>
<dbReference type="InterPro" id="IPR003660">
    <property type="entry name" value="HAMP_dom"/>
</dbReference>
<reference evidence="11 12" key="1">
    <citation type="submission" date="2018-08" db="EMBL/GenBank/DDBJ databases">
        <title>Bacillus jemisoniae sp. nov., Bacillus chryseoplanitiae sp. nov., Bacillus resnikiae sp. nov., and Bacillus frankliniae sp. nov., isolated from Viking spacecraft and associated surfaces.</title>
        <authorList>
            <person name="Seuylemezian A."/>
            <person name="Vaishampayan P."/>
        </authorList>
    </citation>
    <scope>NUCLEOTIDE SEQUENCE [LARGE SCALE GENOMIC DNA]</scope>
    <source>
        <strain evidence="11 12">MA001</strain>
    </source>
</reference>
<dbReference type="InterPro" id="IPR004089">
    <property type="entry name" value="MCPsignal_dom"/>
</dbReference>
<dbReference type="PRINTS" id="PR00260">
    <property type="entry name" value="CHEMTRNSDUCR"/>
</dbReference>
<dbReference type="GO" id="GO:0006935">
    <property type="term" value="P:chemotaxis"/>
    <property type="evidence" value="ECO:0007669"/>
    <property type="project" value="InterPro"/>
</dbReference>
<sequence length="727" mass="83321">MGFFDWLDFKEGLPLWWSYRLNRSSKESVEEIFESIAKTRVSLLYEWTNERWVSLEKRAQELERISEQDLNSFLEVSKEKSTYFTELFILNPQGKVVFSSYPKHIGHTYNTNQTPIYKKAIERVIQTEQHLLYGPFTDSLTLEIGPRTSKFHDEVTILFFQPVIKDGALVYILVGRLPNDVIGDLIQREAGHIYQDSGDNYIFMIDSHLDPSIEQGIALSRSRFEDHTFSLGENLKDGVTTKHWGIVKIKKHTEFEIRFTDPATKKLHPGVQHTIDNGENLFVEFPGYSDYRHIPVIGKGVTFQMPGSPDVWGMMCEGDLEEVYRTRSIGFRLGKSFILLTMLGIVLYQLLTAFFVPPWLALLINILYGVLATSYFYKKQLKPIVNRLNRMTEMIQTIAEGGGDLTIRVKKELLSNDETGAMGRWINNFIDSQEELIYQVKSATLDVEQMNQALRKRTVIVEQNSHSVIEQMNEMLESTQQQLHDVHQAMNQVDQIRETLNDMEKVSQEQLLEAQKQVAGIDDKMSEIVNKVHDTLTLTETFTQSSQNIERIVNTINAIAEQTNLLALNATIEAARAGEYGRGFAVVAQEIRKLADQTTFATKEIKHTLGNIEHSSSLVQNSIQDSSNEVERGSEYIRVVRDVLTSMSQASATQPNVTEQMRDIIRSIAIVNEQNFRTVENVDMSTKKMVHLIQDTRYDNELSSLVINTLARYVSKFHLSNDKSFKK</sequence>
<keyword evidence="4 6" id="KW-0807">Transducer</keyword>
<feature type="coiled-coil region" evidence="7">
    <location>
        <begin position="469"/>
        <end position="506"/>
    </location>
</feature>
<keyword evidence="8" id="KW-0812">Transmembrane</keyword>
<evidence type="ECO:0000256" key="6">
    <source>
        <dbReference type="PROSITE-ProRule" id="PRU00284"/>
    </source>
</evidence>
<keyword evidence="2" id="KW-1003">Cell membrane</keyword>
<keyword evidence="3 8" id="KW-0472">Membrane</keyword>